<dbReference type="GO" id="GO:0000155">
    <property type="term" value="F:phosphorelay sensor kinase activity"/>
    <property type="evidence" value="ECO:0007669"/>
    <property type="project" value="InterPro"/>
</dbReference>
<feature type="transmembrane region" description="Helical" evidence="1">
    <location>
        <begin position="44"/>
        <end position="65"/>
    </location>
</feature>
<accession>A0A7W9DX25</accession>
<evidence type="ECO:0000256" key="1">
    <source>
        <dbReference type="SAM" id="Phobius"/>
    </source>
</evidence>
<dbReference type="PANTHER" id="PTHR34220">
    <property type="entry name" value="SENSOR HISTIDINE KINASE YPDA"/>
    <property type="match status" value="1"/>
</dbReference>
<proteinExistence type="predicted"/>
<dbReference type="AlphaFoldDB" id="A0A7W9DX25"/>
<dbReference type="Proteomes" id="UP000537204">
    <property type="component" value="Unassembled WGS sequence"/>
</dbReference>
<feature type="transmembrane region" description="Helical" evidence="1">
    <location>
        <begin position="72"/>
        <end position="91"/>
    </location>
</feature>
<evidence type="ECO:0000313" key="3">
    <source>
        <dbReference type="EMBL" id="MBB5634476.1"/>
    </source>
</evidence>
<reference evidence="3 4" key="1">
    <citation type="submission" date="2020-08" db="EMBL/GenBank/DDBJ databases">
        <title>Genomic Encyclopedia of Type Strains, Phase IV (KMG-V): Genome sequencing to study the core and pangenomes of soil and plant-associated prokaryotes.</title>
        <authorList>
            <person name="Whitman W."/>
        </authorList>
    </citation>
    <scope>NUCLEOTIDE SEQUENCE [LARGE SCALE GENOMIC DNA]</scope>
    <source>
        <strain evidence="3 4">S3M1</strain>
    </source>
</reference>
<keyword evidence="1" id="KW-1133">Transmembrane helix</keyword>
<protein>
    <submittedName>
        <fullName evidence="3">Sensor histidine kinase YesM</fullName>
    </submittedName>
</protein>
<dbReference type="InterPro" id="IPR010559">
    <property type="entry name" value="Sig_transdc_His_kin_internal"/>
</dbReference>
<dbReference type="EMBL" id="JACHCE010000001">
    <property type="protein sequence ID" value="MBB5634476.1"/>
    <property type="molecule type" value="Genomic_DNA"/>
</dbReference>
<evidence type="ECO:0000313" key="4">
    <source>
        <dbReference type="Proteomes" id="UP000537204"/>
    </source>
</evidence>
<dbReference type="Pfam" id="PF06580">
    <property type="entry name" value="His_kinase"/>
    <property type="match status" value="1"/>
</dbReference>
<comment type="caution">
    <text evidence="3">The sequence shown here is derived from an EMBL/GenBank/DDBJ whole genome shotgun (WGS) entry which is preliminary data.</text>
</comment>
<dbReference type="RefSeq" id="WP_183878319.1">
    <property type="nucleotide sequence ID" value="NZ_JACHCE010000001.1"/>
</dbReference>
<feature type="transmembrane region" description="Helical" evidence="1">
    <location>
        <begin position="111"/>
        <end position="133"/>
    </location>
</feature>
<dbReference type="PANTHER" id="PTHR34220:SF7">
    <property type="entry name" value="SENSOR HISTIDINE KINASE YPDA"/>
    <property type="match status" value="1"/>
</dbReference>
<dbReference type="InterPro" id="IPR050640">
    <property type="entry name" value="Bact_2-comp_sensor_kinase"/>
</dbReference>
<keyword evidence="3" id="KW-0418">Kinase</keyword>
<sequence length="346" mass="40462">MESNNAKINLFLLHTAVWVAYVLYEVTIVSLLGDKMPYFWDTLLHFALNIGLFYGNYIVIGYLLLKKYKIPYYILLCLLLLAIYTLLLYLLKTTSTKLNIPISYPITSYYTFIIQGIWRGMYFIGLSYGYWFARSAIENEKKIRIKQSEELNLQNEIVLTQLSFLKSQINPHFLFNTLNFLYSQVYGLSRETAGSILLLSDIMRYGLQNPDEDGKSYLNEEINHLKSYIAINQLRFDNKLHIVLTLNGQFEFRKVPSLILITIIENAFKHGDLNDPDFPCLINISVYDNLFDFYIINKKNHLTKPEPSGIGLVNIKQRLNIIYKSDYVWQIEEDENSYALKLQLKI</sequence>
<keyword evidence="1" id="KW-0472">Membrane</keyword>
<keyword evidence="3" id="KW-0808">Transferase</keyword>
<feature type="domain" description="Signal transduction histidine kinase internal region" evidence="2">
    <location>
        <begin position="161"/>
        <end position="240"/>
    </location>
</feature>
<organism evidence="3 4">
    <name type="scientific">Pedobacter cryoconitis</name>
    <dbReference type="NCBI Taxonomy" id="188932"/>
    <lineage>
        <taxon>Bacteria</taxon>
        <taxon>Pseudomonadati</taxon>
        <taxon>Bacteroidota</taxon>
        <taxon>Sphingobacteriia</taxon>
        <taxon>Sphingobacteriales</taxon>
        <taxon>Sphingobacteriaceae</taxon>
        <taxon>Pedobacter</taxon>
    </lineage>
</organism>
<name>A0A7W9DX25_9SPHI</name>
<gene>
    <name evidence="3" type="ORF">HDE68_000361</name>
</gene>
<keyword evidence="1" id="KW-0812">Transmembrane</keyword>
<dbReference type="GO" id="GO:0016020">
    <property type="term" value="C:membrane"/>
    <property type="evidence" value="ECO:0007669"/>
    <property type="project" value="InterPro"/>
</dbReference>
<evidence type="ECO:0000259" key="2">
    <source>
        <dbReference type="Pfam" id="PF06580"/>
    </source>
</evidence>
<feature type="transmembrane region" description="Helical" evidence="1">
    <location>
        <begin position="12"/>
        <end position="32"/>
    </location>
</feature>